<sequence length="364" mass="43278">MTRVFTMTHKHFAKPEDPVYVPLQVGRAAHEDLGYLGDDTGDSISDLNCYYGELTGIYWVWKNYEGRENIGICHYRRFFINEKMELLKEADYEEILSRYDIITSKAMYADVPYQEYYAKAHHIEDLEEEGQVIKELFPDDYPVFCEVMQGKKHYFGNLMVTSRKLFDEYCSWLFAIFFELEKRIDVSSYDEYHKRVFGFLSEQLLLVWITARGLTVYESRVGISEEKAETKEFKLAIGQLIKMGQVTQARQMFYEILKVRPDIQLEHSDLKHEIPDIEQILYICELEEQNGIPGMMAYSKELPVLTEHLKKLRTLLEQEEWKKEAMDYFTVTDTSDIAVEVILRNDMNLKEDWKRKLEKWKKRK</sequence>
<feature type="domain" description="DUF4422" evidence="1">
    <location>
        <begin position="3"/>
        <end position="211"/>
    </location>
</feature>
<dbReference type="Pfam" id="PF14393">
    <property type="entry name" value="DUF4422"/>
    <property type="match status" value="1"/>
</dbReference>
<dbReference type="Proteomes" id="UP000478483">
    <property type="component" value="Unassembled WGS sequence"/>
</dbReference>
<dbReference type="AlphaFoldDB" id="A0A6L6L7M5"/>
<organism evidence="2 3">
    <name type="scientific">Roseburia intestinalis</name>
    <dbReference type="NCBI Taxonomy" id="166486"/>
    <lineage>
        <taxon>Bacteria</taxon>
        <taxon>Bacillati</taxon>
        <taxon>Bacillota</taxon>
        <taxon>Clostridia</taxon>
        <taxon>Lachnospirales</taxon>
        <taxon>Lachnospiraceae</taxon>
        <taxon>Roseburia</taxon>
    </lineage>
</organism>
<evidence type="ECO:0000313" key="2">
    <source>
        <dbReference type="EMBL" id="MTR85342.1"/>
    </source>
</evidence>
<accession>A0A6L6L7M5</accession>
<dbReference type="RefSeq" id="WP_118412948.1">
    <property type="nucleotide sequence ID" value="NZ_QRPI01000011.1"/>
</dbReference>
<comment type="caution">
    <text evidence="2">The sequence shown here is derived from an EMBL/GenBank/DDBJ whole genome shotgun (WGS) entry which is preliminary data.</text>
</comment>
<gene>
    <name evidence="2" type="ORF">GMD50_09760</name>
</gene>
<reference evidence="2 3" key="1">
    <citation type="journal article" date="2019" name="Nat. Med.">
        <title>A library of human gut bacterial isolates paired with longitudinal multiomics data enables mechanistic microbiome research.</title>
        <authorList>
            <person name="Poyet M."/>
            <person name="Groussin M."/>
            <person name="Gibbons S.M."/>
            <person name="Avila-Pacheco J."/>
            <person name="Jiang X."/>
            <person name="Kearney S.M."/>
            <person name="Perrotta A.R."/>
            <person name="Berdy B."/>
            <person name="Zhao S."/>
            <person name="Lieberman T.D."/>
            <person name="Swanson P.K."/>
            <person name="Smith M."/>
            <person name="Roesemann S."/>
            <person name="Alexander J.E."/>
            <person name="Rich S.A."/>
            <person name="Livny J."/>
            <person name="Vlamakis H."/>
            <person name="Clish C."/>
            <person name="Bullock K."/>
            <person name="Deik A."/>
            <person name="Scott J."/>
            <person name="Pierce K.A."/>
            <person name="Xavier R.J."/>
            <person name="Alm E.J."/>
        </authorList>
    </citation>
    <scope>NUCLEOTIDE SEQUENCE [LARGE SCALE GENOMIC DNA]</scope>
    <source>
        <strain evidence="2 3">BIOML-A1</strain>
    </source>
</reference>
<dbReference type="InterPro" id="IPR025536">
    <property type="entry name" value="DUF4422"/>
</dbReference>
<protein>
    <submittedName>
        <fullName evidence="2">DUF4422 domain-containing protein</fullName>
    </submittedName>
</protein>
<evidence type="ECO:0000259" key="1">
    <source>
        <dbReference type="Pfam" id="PF14393"/>
    </source>
</evidence>
<dbReference type="EMBL" id="WNAJ01000010">
    <property type="protein sequence ID" value="MTR85342.1"/>
    <property type="molecule type" value="Genomic_DNA"/>
</dbReference>
<name>A0A6L6L7M5_9FIRM</name>
<evidence type="ECO:0000313" key="3">
    <source>
        <dbReference type="Proteomes" id="UP000478483"/>
    </source>
</evidence>
<proteinExistence type="predicted"/>